<proteinExistence type="predicted"/>
<feature type="region of interest" description="Disordered" evidence="1">
    <location>
        <begin position="59"/>
        <end position="80"/>
    </location>
</feature>
<evidence type="ECO:0000313" key="4">
    <source>
        <dbReference type="EMBL" id="ACZ22796.1"/>
    </source>
</evidence>
<dbReference type="InterPro" id="IPR036869">
    <property type="entry name" value="J_dom_sf"/>
</dbReference>
<keyword evidence="5" id="KW-1185">Reference proteome</keyword>
<keyword evidence="2" id="KW-0812">Transmembrane</keyword>
<feature type="domain" description="J" evidence="3">
    <location>
        <begin position="3"/>
        <end position="65"/>
    </location>
</feature>
<dbReference type="Pfam" id="PF00226">
    <property type="entry name" value="DnaJ"/>
    <property type="match status" value="1"/>
</dbReference>
<dbReference type="InterPro" id="IPR018253">
    <property type="entry name" value="DnaJ_domain_CS"/>
</dbReference>
<dbReference type="PANTHER" id="PTHR44240:SF10">
    <property type="entry name" value="J DOMAIN-CONTAINING PROTEIN"/>
    <property type="match status" value="1"/>
</dbReference>
<accession>D1BBM5</accession>
<name>D1BBM5_SANKS</name>
<evidence type="ECO:0000256" key="1">
    <source>
        <dbReference type="SAM" id="MobiDB-lite"/>
    </source>
</evidence>
<dbReference type="eggNOG" id="COG0484">
    <property type="taxonomic scope" value="Bacteria"/>
</dbReference>
<protein>
    <submittedName>
        <fullName evidence="4">DnaJ-class molecular chaperone with C-terminal Zn finger domain</fullName>
    </submittedName>
</protein>
<feature type="transmembrane region" description="Helical" evidence="2">
    <location>
        <begin position="182"/>
        <end position="202"/>
    </location>
</feature>
<dbReference type="HOGENOM" id="CLU_1314672_0_0_11"/>
<gene>
    <name evidence="4" type="ordered locus">Sked_28940</name>
</gene>
<dbReference type="Proteomes" id="UP000000322">
    <property type="component" value="Chromosome"/>
</dbReference>
<evidence type="ECO:0000313" key="5">
    <source>
        <dbReference type="Proteomes" id="UP000000322"/>
    </source>
</evidence>
<dbReference type="SMART" id="SM00271">
    <property type="entry name" value="DnaJ"/>
    <property type="match status" value="1"/>
</dbReference>
<dbReference type="AlphaFoldDB" id="D1BBM5"/>
<keyword evidence="2" id="KW-1133">Transmembrane helix</keyword>
<dbReference type="PRINTS" id="PR00625">
    <property type="entry name" value="JDOMAIN"/>
</dbReference>
<dbReference type="PROSITE" id="PS50076">
    <property type="entry name" value="DNAJ_2"/>
    <property type="match status" value="1"/>
</dbReference>
<dbReference type="PANTHER" id="PTHR44240">
    <property type="entry name" value="DNAJ DOMAIN (PROKARYOTIC HEAT SHOCK PROTEIN)-RELATED"/>
    <property type="match status" value="1"/>
</dbReference>
<dbReference type="InterPro" id="IPR052276">
    <property type="entry name" value="Diphthamide-biosynth_chaperone"/>
</dbReference>
<dbReference type="CDD" id="cd06257">
    <property type="entry name" value="DnaJ"/>
    <property type="match status" value="1"/>
</dbReference>
<dbReference type="SUPFAM" id="SSF46565">
    <property type="entry name" value="Chaperone J-domain"/>
    <property type="match status" value="1"/>
</dbReference>
<dbReference type="KEGG" id="ske:Sked_28940"/>
<keyword evidence="2" id="KW-0472">Membrane</keyword>
<sequence>MTDFYSVLGVARDAEPETIAVVYKSLAKRLHPDREGGDATRFAAVTEAYDTLGDERRRADYDRTLSDPTPTEPVVDEDDDWGEEEVSFDDEYGDTFTDVPVVDEEPAELEAGLSIVGLVALGVTGLAAGVLAFLVGGFAWGWLVLNVVLAAVIVRTRGSKIALGGFVLVSLLAYAVRDTDTLGVAAALAAGALPVAAVVANLSRDRSIT</sequence>
<organism evidence="4 5">
    <name type="scientific">Sanguibacter keddieii (strain ATCC 51767 / DSM 10542 / NCFB 3025 / ST-74)</name>
    <dbReference type="NCBI Taxonomy" id="446469"/>
    <lineage>
        <taxon>Bacteria</taxon>
        <taxon>Bacillati</taxon>
        <taxon>Actinomycetota</taxon>
        <taxon>Actinomycetes</taxon>
        <taxon>Micrococcales</taxon>
        <taxon>Sanguibacteraceae</taxon>
        <taxon>Sanguibacter</taxon>
    </lineage>
</organism>
<dbReference type="InterPro" id="IPR001623">
    <property type="entry name" value="DnaJ_domain"/>
</dbReference>
<dbReference type="STRING" id="446469.Sked_28940"/>
<dbReference type="RefSeq" id="WP_012867865.1">
    <property type="nucleotide sequence ID" value="NC_013521.1"/>
</dbReference>
<feature type="transmembrane region" description="Helical" evidence="2">
    <location>
        <begin position="161"/>
        <end position="176"/>
    </location>
</feature>
<reference evidence="4 5" key="1">
    <citation type="journal article" date="2009" name="Stand. Genomic Sci.">
        <title>Complete genome sequence of Sanguibacter keddieii type strain (ST-74).</title>
        <authorList>
            <person name="Ivanova N."/>
            <person name="Sikorski J."/>
            <person name="Sims D."/>
            <person name="Brettin T."/>
            <person name="Detter J.C."/>
            <person name="Han C."/>
            <person name="Lapidus A."/>
            <person name="Copeland A."/>
            <person name="Glavina Del Rio T."/>
            <person name="Nolan M."/>
            <person name="Chen F."/>
            <person name="Lucas S."/>
            <person name="Tice H."/>
            <person name="Cheng J.F."/>
            <person name="Bruce D."/>
            <person name="Goodwin L."/>
            <person name="Pitluck S."/>
            <person name="Pati A."/>
            <person name="Mavromatis K."/>
            <person name="Chen A."/>
            <person name="Palaniappan K."/>
            <person name="D'haeseleer P."/>
            <person name="Chain P."/>
            <person name="Bristow J."/>
            <person name="Eisen J.A."/>
            <person name="Markowitz V."/>
            <person name="Hugenholtz P."/>
            <person name="Goker M."/>
            <person name="Pukall R."/>
            <person name="Klenk H.P."/>
            <person name="Kyrpides N.C."/>
        </authorList>
    </citation>
    <scope>NUCLEOTIDE SEQUENCE [LARGE SCALE GENOMIC DNA]</scope>
    <source>
        <strain evidence="5">ATCC 51767 / DSM 10542 / NCFB 3025 / ST-74</strain>
    </source>
</reference>
<dbReference type="PROSITE" id="PS00636">
    <property type="entry name" value="DNAJ_1"/>
    <property type="match status" value="1"/>
</dbReference>
<evidence type="ECO:0000259" key="3">
    <source>
        <dbReference type="PROSITE" id="PS50076"/>
    </source>
</evidence>
<dbReference type="EMBL" id="CP001819">
    <property type="protein sequence ID" value="ACZ22796.1"/>
    <property type="molecule type" value="Genomic_DNA"/>
</dbReference>
<dbReference type="Gene3D" id="1.10.287.110">
    <property type="entry name" value="DnaJ domain"/>
    <property type="match status" value="1"/>
</dbReference>
<dbReference type="OrthoDB" id="166297at2"/>
<evidence type="ECO:0000256" key="2">
    <source>
        <dbReference type="SAM" id="Phobius"/>
    </source>
</evidence>